<evidence type="ECO:0000256" key="12">
    <source>
        <dbReference type="ARBA" id="ARBA00023329"/>
    </source>
</evidence>
<dbReference type="InterPro" id="IPR011990">
    <property type="entry name" value="TPR-like_helical_dom_sf"/>
</dbReference>
<dbReference type="Proteomes" id="UP000659654">
    <property type="component" value="Unassembled WGS sequence"/>
</dbReference>
<dbReference type="SUPFAM" id="SSF48452">
    <property type="entry name" value="TPR-like"/>
    <property type="match status" value="1"/>
</dbReference>
<sequence>MADALYELRNYYYIGAYQQCAKEAQKTNVKTDRERLEKDVFLFRAYIALGKSSVVLSEISADVKEDVMKAVRLLGLYKSQTSKERVVVQVEELANNTVDDLALVILGSILLSDNKHEEAYKVLKRADLLEARALTIQTLLAINRFDLALKNLKQMQEVDEDATLTQLALAWLYISNGKEKLQDAFYIYQEMIDKFGATADLLVSQSAVKILKNEIPEAENLLQLAEEKDSGSAAVLINQFLVSSVLHKNDDVLSRILTQLKAEHSDLAWVKSYLEKEQLFDELD</sequence>
<reference evidence="15" key="2">
    <citation type="submission" date="2020-08" db="EMBL/GenBank/DDBJ databases">
        <authorList>
            <person name="Kikuchi T."/>
        </authorList>
    </citation>
    <scope>NUCLEOTIDE SEQUENCE</scope>
    <source>
        <strain evidence="14">Ka4C1</strain>
    </source>
</reference>
<proteinExistence type="inferred from homology"/>
<comment type="similarity">
    <text evidence="3 13">Belongs to the COPE family.</text>
</comment>
<accession>A0A1I7SD89</accession>
<evidence type="ECO:0000256" key="2">
    <source>
        <dbReference type="ARBA" id="ARBA00004347"/>
    </source>
</evidence>
<gene>
    <name evidence="14" type="ORF">BXYJ_LOCUS14741</name>
</gene>
<evidence type="ECO:0000256" key="9">
    <source>
        <dbReference type="ARBA" id="ARBA00022927"/>
    </source>
</evidence>
<dbReference type="PIRSF" id="PIRSF016478">
    <property type="entry name" value="Coatomer_esu"/>
    <property type="match status" value="1"/>
</dbReference>
<evidence type="ECO:0000256" key="3">
    <source>
        <dbReference type="ARBA" id="ARBA00008827"/>
    </source>
</evidence>
<comment type="function">
    <text evidence="13">The coatomer is a cytosolic protein complex that binds to dilysine motifs and reversibly associates with Golgi non-clathrin-coated vesicles, which further mediate biosynthetic protein transport from the ER, via the Golgi up to the trans Golgi network. The coatomer complex is required for budding from Golgi membranes, and is essential for the retrograde Golgi-to-ER transport of dilysine-tagged proteins.</text>
</comment>
<keyword evidence="17" id="KW-1185">Reference proteome</keyword>
<dbReference type="GO" id="GO:0006888">
    <property type="term" value="P:endoplasmic reticulum to Golgi vesicle-mediated transport"/>
    <property type="evidence" value="ECO:0007669"/>
    <property type="project" value="TreeGrafter"/>
</dbReference>
<keyword evidence="10 13" id="KW-0333">Golgi apparatus</keyword>
<dbReference type="SMR" id="A0A1I7SD89"/>
<dbReference type="Proteomes" id="UP000582659">
    <property type="component" value="Unassembled WGS sequence"/>
</dbReference>
<evidence type="ECO:0000313" key="18">
    <source>
        <dbReference type="WBParaSite" id="BXY_1099400.1"/>
    </source>
</evidence>
<dbReference type="InterPro" id="IPR006822">
    <property type="entry name" value="Coatomer_esu"/>
</dbReference>
<comment type="subcellular location">
    <subcellularLocation>
        <location evidence="2">Cytoplasmic vesicle</location>
        <location evidence="2">COPI-coated vesicle membrane</location>
        <topology evidence="2">Peripheral membrane protein</topology>
        <orientation evidence="2">Cytoplasmic side</orientation>
    </subcellularLocation>
    <subcellularLocation>
        <location evidence="1">Golgi apparatus membrane</location>
        <topology evidence="1">Peripheral membrane protein</topology>
        <orientation evidence="1">Cytoplasmic side</orientation>
    </subcellularLocation>
</comment>
<dbReference type="Pfam" id="PF04733">
    <property type="entry name" value="Coatomer_E"/>
    <property type="match status" value="1"/>
</dbReference>
<dbReference type="PANTHER" id="PTHR10805:SF0">
    <property type="entry name" value="COATOMER SUBUNIT EPSILON"/>
    <property type="match status" value="1"/>
</dbReference>
<evidence type="ECO:0000313" key="17">
    <source>
        <dbReference type="Proteomes" id="UP000659654"/>
    </source>
</evidence>
<dbReference type="OrthoDB" id="310217at2759"/>
<evidence type="ECO:0000256" key="11">
    <source>
        <dbReference type="ARBA" id="ARBA00023136"/>
    </source>
</evidence>
<dbReference type="AlphaFoldDB" id="A0A1I7SD89"/>
<keyword evidence="12 13" id="KW-0968">Cytoplasmic vesicle</keyword>
<evidence type="ECO:0000256" key="1">
    <source>
        <dbReference type="ARBA" id="ARBA00004255"/>
    </source>
</evidence>
<keyword evidence="8 13" id="KW-0931">ER-Golgi transport</keyword>
<dbReference type="Proteomes" id="UP000095284">
    <property type="component" value="Unplaced"/>
</dbReference>
<evidence type="ECO:0000256" key="13">
    <source>
        <dbReference type="PIRNR" id="PIRNR016478"/>
    </source>
</evidence>
<evidence type="ECO:0000256" key="5">
    <source>
        <dbReference type="ARBA" id="ARBA00015828"/>
    </source>
</evidence>
<dbReference type="GO" id="GO:0006891">
    <property type="term" value="P:intra-Golgi vesicle-mediated transport"/>
    <property type="evidence" value="ECO:0007669"/>
    <property type="project" value="TreeGrafter"/>
</dbReference>
<dbReference type="WBParaSite" id="BXY_1099400.1">
    <property type="protein sequence ID" value="BXY_1099400.1"/>
    <property type="gene ID" value="BXY_1099400"/>
</dbReference>
<keyword evidence="7 13" id="KW-0963">Cytoplasm</keyword>
<evidence type="ECO:0000256" key="7">
    <source>
        <dbReference type="ARBA" id="ARBA00022490"/>
    </source>
</evidence>
<evidence type="ECO:0000256" key="10">
    <source>
        <dbReference type="ARBA" id="ARBA00023034"/>
    </source>
</evidence>
<dbReference type="EMBL" id="CAJFCV020000006">
    <property type="protein sequence ID" value="CAG9130542.1"/>
    <property type="molecule type" value="Genomic_DNA"/>
</dbReference>
<protein>
    <recommendedName>
        <fullName evidence="5 13">Coatomer subunit epsilon</fullName>
    </recommendedName>
</protein>
<keyword evidence="9 13" id="KW-0653">Protein transport</keyword>
<dbReference type="GO" id="GO:0015031">
    <property type="term" value="P:protein transport"/>
    <property type="evidence" value="ECO:0007669"/>
    <property type="project" value="UniProtKB-UniRule"/>
</dbReference>
<organism evidence="16 18">
    <name type="scientific">Bursaphelenchus xylophilus</name>
    <name type="common">Pinewood nematode worm</name>
    <name type="synonym">Aphelenchoides xylophilus</name>
    <dbReference type="NCBI Taxonomy" id="6326"/>
    <lineage>
        <taxon>Eukaryota</taxon>
        <taxon>Metazoa</taxon>
        <taxon>Ecdysozoa</taxon>
        <taxon>Nematoda</taxon>
        <taxon>Chromadorea</taxon>
        <taxon>Rhabditida</taxon>
        <taxon>Tylenchina</taxon>
        <taxon>Tylenchomorpha</taxon>
        <taxon>Aphelenchoidea</taxon>
        <taxon>Aphelenchoididae</taxon>
        <taxon>Bursaphelenchus</taxon>
    </lineage>
</organism>
<name>A0A1I7SD89_BURXY</name>
<dbReference type="GO" id="GO:0005198">
    <property type="term" value="F:structural molecule activity"/>
    <property type="evidence" value="ECO:0007669"/>
    <property type="project" value="UniProtKB-UniRule"/>
</dbReference>
<dbReference type="PANTHER" id="PTHR10805">
    <property type="entry name" value="COATOMER SUBUNIT EPSILON"/>
    <property type="match status" value="1"/>
</dbReference>
<evidence type="ECO:0000256" key="4">
    <source>
        <dbReference type="ARBA" id="ARBA00011775"/>
    </source>
</evidence>
<evidence type="ECO:0000313" key="14">
    <source>
        <dbReference type="EMBL" id="CAD5234650.1"/>
    </source>
</evidence>
<dbReference type="Gene3D" id="1.25.40.10">
    <property type="entry name" value="Tetratricopeptide repeat domain"/>
    <property type="match status" value="1"/>
</dbReference>
<reference evidence="18" key="1">
    <citation type="submission" date="2016-11" db="UniProtKB">
        <authorList>
            <consortium name="WormBaseParasite"/>
        </authorList>
    </citation>
    <scope>IDENTIFICATION</scope>
</reference>
<dbReference type="GO" id="GO:0000139">
    <property type="term" value="C:Golgi membrane"/>
    <property type="evidence" value="ECO:0007669"/>
    <property type="project" value="UniProtKB-SubCell"/>
</dbReference>
<dbReference type="EMBL" id="CAJFDI010000006">
    <property type="protein sequence ID" value="CAD5234650.1"/>
    <property type="molecule type" value="Genomic_DNA"/>
</dbReference>
<dbReference type="GO" id="GO:0030126">
    <property type="term" value="C:COPI vesicle coat"/>
    <property type="evidence" value="ECO:0007669"/>
    <property type="project" value="TreeGrafter"/>
</dbReference>
<comment type="subunit">
    <text evidence="4">Oligomeric complex that consists of at least the alpha, beta, beta', gamma, delta, epsilon and zeta subunits.</text>
</comment>
<evidence type="ECO:0000313" key="16">
    <source>
        <dbReference type="Proteomes" id="UP000095284"/>
    </source>
</evidence>
<keyword evidence="6 13" id="KW-0813">Transport</keyword>
<evidence type="ECO:0000256" key="8">
    <source>
        <dbReference type="ARBA" id="ARBA00022892"/>
    </source>
</evidence>
<evidence type="ECO:0000313" key="15">
    <source>
        <dbReference type="EMBL" id="CAG9130542.1"/>
    </source>
</evidence>
<dbReference type="GO" id="GO:0006890">
    <property type="term" value="P:retrograde vesicle-mediated transport, Golgi to endoplasmic reticulum"/>
    <property type="evidence" value="ECO:0007669"/>
    <property type="project" value="UniProtKB-UniRule"/>
</dbReference>
<keyword evidence="11 13" id="KW-0472">Membrane</keyword>
<dbReference type="eggNOG" id="KOG3081">
    <property type="taxonomic scope" value="Eukaryota"/>
</dbReference>
<evidence type="ECO:0000256" key="6">
    <source>
        <dbReference type="ARBA" id="ARBA00022448"/>
    </source>
</evidence>